<feature type="compositionally biased region" description="Polar residues" evidence="2">
    <location>
        <begin position="361"/>
        <end position="371"/>
    </location>
</feature>
<dbReference type="eggNOG" id="ENOG502R6KE">
    <property type="taxonomic scope" value="Eukaryota"/>
</dbReference>
<feature type="compositionally biased region" description="Polar residues" evidence="2">
    <location>
        <begin position="379"/>
        <end position="406"/>
    </location>
</feature>
<dbReference type="AlphaFoldDB" id="A4RXJ1"/>
<keyword evidence="1" id="KW-0802">TPR repeat</keyword>
<dbReference type="Proteomes" id="UP000001568">
    <property type="component" value="Chromosome 5"/>
</dbReference>
<dbReference type="HOGENOM" id="CLU_678613_0_0_1"/>
<keyword evidence="4" id="KW-1185">Reference proteome</keyword>
<reference evidence="3 4" key="1">
    <citation type="journal article" date="2007" name="Proc. Natl. Acad. Sci. U.S.A.">
        <title>The tiny eukaryote Ostreococcus provides genomic insights into the paradox of plankton speciation.</title>
        <authorList>
            <person name="Palenik B."/>
            <person name="Grimwood J."/>
            <person name="Aerts A."/>
            <person name="Rouze P."/>
            <person name="Salamov A."/>
            <person name="Putnam N."/>
            <person name="Dupont C."/>
            <person name="Jorgensen R."/>
            <person name="Derelle E."/>
            <person name="Rombauts S."/>
            <person name="Zhou K."/>
            <person name="Otillar R."/>
            <person name="Merchant S.S."/>
            <person name="Podell S."/>
            <person name="Gaasterland T."/>
            <person name="Napoli C."/>
            <person name="Gendler K."/>
            <person name="Manuell A."/>
            <person name="Tai V."/>
            <person name="Vallon O."/>
            <person name="Piganeau G."/>
            <person name="Jancek S."/>
            <person name="Heijde M."/>
            <person name="Jabbari K."/>
            <person name="Bowler C."/>
            <person name="Lohr M."/>
            <person name="Robbens S."/>
            <person name="Werner G."/>
            <person name="Dubchak I."/>
            <person name="Pazour G.J."/>
            <person name="Ren Q."/>
            <person name="Paulsen I."/>
            <person name="Delwiche C."/>
            <person name="Schmutz J."/>
            <person name="Rokhsar D."/>
            <person name="Van de Peer Y."/>
            <person name="Moreau H."/>
            <person name="Grigoriev I.V."/>
        </authorList>
    </citation>
    <scope>NUCLEOTIDE SEQUENCE [LARGE SCALE GENOMIC DNA]</scope>
    <source>
        <strain evidence="3 4">CCE9901</strain>
    </source>
</reference>
<evidence type="ECO:0000256" key="2">
    <source>
        <dbReference type="SAM" id="MobiDB-lite"/>
    </source>
</evidence>
<organism evidence="3 4">
    <name type="scientific">Ostreococcus lucimarinus (strain CCE9901)</name>
    <dbReference type="NCBI Taxonomy" id="436017"/>
    <lineage>
        <taxon>Eukaryota</taxon>
        <taxon>Viridiplantae</taxon>
        <taxon>Chlorophyta</taxon>
        <taxon>Mamiellophyceae</taxon>
        <taxon>Mamiellales</taxon>
        <taxon>Bathycoccaceae</taxon>
        <taxon>Ostreococcus</taxon>
    </lineage>
</organism>
<name>A4RXJ1_OSTLU</name>
<proteinExistence type="predicted"/>
<dbReference type="InterPro" id="IPR049039">
    <property type="entry name" value="RMD1-3_a_helical_rpt"/>
</dbReference>
<feature type="repeat" description="TPR" evidence="1">
    <location>
        <begin position="125"/>
        <end position="158"/>
    </location>
</feature>
<dbReference type="SUPFAM" id="SSF48452">
    <property type="entry name" value="TPR-like"/>
    <property type="match status" value="1"/>
</dbReference>
<evidence type="ECO:0000313" key="4">
    <source>
        <dbReference type="Proteomes" id="UP000001568"/>
    </source>
</evidence>
<dbReference type="EMBL" id="CP000585">
    <property type="protein sequence ID" value="ABO96054.1"/>
    <property type="molecule type" value="Genomic_DNA"/>
</dbReference>
<evidence type="ECO:0000256" key="1">
    <source>
        <dbReference type="PROSITE-ProRule" id="PRU00339"/>
    </source>
</evidence>
<accession>A4RXJ1</accession>
<protein>
    <submittedName>
        <fullName evidence="3">Uncharacterized protein</fullName>
    </submittedName>
</protein>
<gene>
    <name evidence="3" type="ORF">OSTLU_94311</name>
</gene>
<sequence length="406" mass="46325">MVGVLSDRSSVFDFKMFKLFTFVLNVTLSTFEIPRQLILIPLIVGSRLAMVPEWLLSAFEYDSWEMPRAKKKRPKLSTDFKFPTLRWNALKTWENAMQAGRESLRRVESQVRTEPGETPEMRAVIDKLIEEGLAYDKACDSQKSQAAFERALELRPKDPVVMISLSKELSDRVFDHEIFHNKPQARQLASRAADLASEAIELAPENAQCYIALAVANARLSMFSDARQKVELTHSIKGNLMKALEIEPESDYAYHVLARFEHTMAHIGGLMRYLIKTIYGAIEPATIERAEEYFRRAIEINPKRLIHGVELAKLLYETKRYDECKELLVPSIELEIEDINSVRTKKDGEALLKKLTNKLNRTPSRLSMSRTPSKHRLPRTSSSSHTPMSPLTPISRNNSKGSGLFD</sequence>
<dbReference type="STRING" id="436017.A4RXJ1"/>
<dbReference type="Gramene" id="ABO96054">
    <property type="protein sequence ID" value="ABO96054"/>
    <property type="gene ID" value="OSTLU_94311"/>
</dbReference>
<dbReference type="OrthoDB" id="512473at2759"/>
<dbReference type="Pfam" id="PF21033">
    <property type="entry name" value="RMD1-3"/>
    <property type="match status" value="1"/>
</dbReference>
<dbReference type="PROSITE" id="PS50005">
    <property type="entry name" value="TPR"/>
    <property type="match status" value="1"/>
</dbReference>
<feature type="region of interest" description="Disordered" evidence="2">
    <location>
        <begin position="361"/>
        <end position="406"/>
    </location>
</feature>
<dbReference type="RefSeq" id="XP_001417761.1">
    <property type="nucleotide sequence ID" value="XM_001417724.1"/>
</dbReference>
<dbReference type="InterPro" id="IPR019734">
    <property type="entry name" value="TPR_rpt"/>
</dbReference>
<dbReference type="KEGG" id="olu:OSTLU_94311"/>
<dbReference type="InterPro" id="IPR011990">
    <property type="entry name" value="TPR-like_helical_dom_sf"/>
</dbReference>
<evidence type="ECO:0000313" key="3">
    <source>
        <dbReference type="EMBL" id="ABO96054.1"/>
    </source>
</evidence>
<dbReference type="GeneID" id="5001834"/>
<dbReference type="Gene3D" id="1.25.40.10">
    <property type="entry name" value="Tetratricopeptide repeat domain"/>
    <property type="match status" value="1"/>
</dbReference>